<evidence type="ECO:0000313" key="9">
    <source>
        <dbReference type="EMBL" id="WQB69776.1"/>
    </source>
</evidence>
<evidence type="ECO:0000256" key="7">
    <source>
        <dbReference type="ARBA" id="ARBA00023136"/>
    </source>
</evidence>
<dbReference type="PROSITE" id="PS00211">
    <property type="entry name" value="ABC_TRANSPORTER_1"/>
    <property type="match status" value="1"/>
</dbReference>
<feature type="domain" description="ABC transporter" evidence="8">
    <location>
        <begin position="10"/>
        <end position="260"/>
    </location>
</feature>
<keyword evidence="4" id="KW-1003">Cell membrane</keyword>
<keyword evidence="6 9" id="KW-0067">ATP-binding</keyword>
<evidence type="ECO:0000256" key="4">
    <source>
        <dbReference type="ARBA" id="ARBA00022475"/>
    </source>
</evidence>
<evidence type="ECO:0000256" key="6">
    <source>
        <dbReference type="ARBA" id="ARBA00022840"/>
    </source>
</evidence>
<gene>
    <name evidence="9" type="ORF">T9R20_13900</name>
</gene>
<dbReference type="PANTHER" id="PTHR43297:SF2">
    <property type="entry name" value="DIPEPTIDE TRANSPORT ATP-BINDING PROTEIN DPPD"/>
    <property type="match status" value="1"/>
</dbReference>
<proteinExistence type="inferred from homology"/>
<dbReference type="InterPro" id="IPR027417">
    <property type="entry name" value="P-loop_NTPase"/>
</dbReference>
<comment type="similarity">
    <text evidence="2">Belongs to the ABC transporter superfamily.</text>
</comment>
<dbReference type="Pfam" id="PF00005">
    <property type="entry name" value="ABC_tran"/>
    <property type="match status" value="1"/>
</dbReference>
<protein>
    <submittedName>
        <fullName evidence="9">ABC transporter ATP-binding protein</fullName>
    </submittedName>
</protein>
<dbReference type="InterPro" id="IPR050388">
    <property type="entry name" value="ABC_Ni/Peptide_Import"/>
</dbReference>
<organism evidence="9 10">
    <name type="scientific">Microbacterium invictum</name>
    <dbReference type="NCBI Taxonomy" id="515415"/>
    <lineage>
        <taxon>Bacteria</taxon>
        <taxon>Bacillati</taxon>
        <taxon>Actinomycetota</taxon>
        <taxon>Actinomycetes</taxon>
        <taxon>Micrococcales</taxon>
        <taxon>Microbacteriaceae</taxon>
        <taxon>Microbacterium</taxon>
    </lineage>
</organism>
<comment type="subcellular location">
    <subcellularLocation>
        <location evidence="1">Cell membrane</location>
        <topology evidence="1">Peripheral membrane protein</topology>
    </subcellularLocation>
</comment>
<keyword evidence="7" id="KW-0472">Membrane</keyword>
<evidence type="ECO:0000259" key="8">
    <source>
        <dbReference type="PROSITE" id="PS50893"/>
    </source>
</evidence>
<evidence type="ECO:0000256" key="3">
    <source>
        <dbReference type="ARBA" id="ARBA00022448"/>
    </source>
</evidence>
<name>A0ABZ0V822_9MICO</name>
<accession>A0ABZ0V822</accession>
<dbReference type="PROSITE" id="PS50893">
    <property type="entry name" value="ABC_TRANSPORTER_2"/>
    <property type="match status" value="1"/>
</dbReference>
<reference evidence="9 10" key="1">
    <citation type="submission" date="2023-06" db="EMBL/GenBank/DDBJ databases">
        <title>Rock-solubilizing bacteria, Microbacterium invictum, promotes re-establishment of vegetation in rocky wasteland by accelerating rock bio-weathering and reshaping soil bacterial community.</title>
        <authorList>
            <person name="Liu C."/>
        </authorList>
    </citation>
    <scope>NUCLEOTIDE SEQUENCE [LARGE SCALE GENOMIC DNA]</scope>
    <source>
        <strain evidence="9 10">X-18</strain>
    </source>
</reference>
<dbReference type="SMART" id="SM00382">
    <property type="entry name" value="AAA"/>
    <property type="match status" value="1"/>
</dbReference>
<dbReference type="InterPro" id="IPR003439">
    <property type="entry name" value="ABC_transporter-like_ATP-bd"/>
</dbReference>
<keyword evidence="5" id="KW-0547">Nucleotide-binding</keyword>
<dbReference type="CDD" id="cd03257">
    <property type="entry name" value="ABC_NikE_OppD_transporters"/>
    <property type="match status" value="1"/>
</dbReference>
<dbReference type="EMBL" id="CP139779">
    <property type="protein sequence ID" value="WQB69776.1"/>
    <property type="molecule type" value="Genomic_DNA"/>
</dbReference>
<evidence type="ECO:0000256" key="5">
    <source>
        <dbReference type="ARBA" id="ARBA00022741"/>
    </source>
</evidence>
<dbReference type="InterPro" id="IPR017871">
    <property type="entry name" value="ABC_transporter-like_CS"/>
</dbReference>
<dbReference type="GO" id="GO:0005524">
    <property type="term" value="F:ATP binding"/>
    <property type="evidence" value="ECO:0007669"/>
    <property type="project" value="UniProtKB-KW"/>
</dbReference>
<keyword evidence="3" id="KW-0813">Transport</keyword>
<dbReference type="PANTHER" id="PTHR43297">
    <property type="entry name" value="OLIGOPEPTIDE TRANSPORT ATP-BINDING PROTEIN APPD"/>
    <property type="match status" value="1"/>
</dbReference>
<dbReference type="SUPFAM" id="SSF52540">
    <property type="entry name" value="P-loop containing nucleoside triphosphate hydrolases"/>
    <property type="match status" value="1"/>
</dbReference>
<dbReference type="InterPro" id="IPR003593">
    <property type="entry name" value="AAA+_ATPase"/>
</dbReference>
<evidence type="ECO:0000256" key="1">
    <source>
        <dbReference type="ARBA" id="ARBA00004202"/>
    </source>
</evidence>
<dbReference type="Gene3D" id="3.40.50.300">
    <property type="entry name" value="P-loop containing nucleotide triphosphate hydrolases"/>
    <property type="match status" value="1"/>
</dbReference>
<dbReference type="RefSeq" id="WP_322409898.1">
    <property type="nucleotide sequence ID" value="NZ_CP139779.1"/>
</dbReference>
<evidence type="ECO:0000256" key="2">
    <source>
        <dbReference type="ARBA" id="ARBA00005417"/>
    </source>
</evidence>
<keyword evidence="10" id="KW-1185">Reference proteome</keyword>
<dbReference type="Proteomes" id="UP001324533">
    <property type="component" value="Chromosome"/>
</dbReference>
<evidence type="ECO:0000313" key="10">
    <source>
        <dbReference type="Proteomes" id="UP001324533"/>
    </source>
</evidence>
<sequence length="288" mass="30926">MTSDTRNIVLDVQNLSIHYGDAPAVTGAYLTLREGEKMAVVGESGSGKTSLANAIAGFLDPLVGSVRADRLDFRYAPLNRSIDPRRQPRIPVRTPGMSMVFQDAMHSLDPVWTIGSQLVAVLRGAERMTARAARAAAVKRLAAVGIADPGRVMRARPTELSGGMRQRVMIAIAMASHPALLIADEPTSALDATLAVSTMQLMFDLADQEGTALLMITHDIELCRRFTDTTVVMHQGRVVETIASDRLDHARDPYTRGLLACVPTLETATLAELPTLQSIAAAERTAAA</sequence>